<proteinExistence type="predicted"/>
<evidence type="ECO:0000256" key="1">
    <source>
        <dbReference type="SAM" id="MobiDB-lite"/>
    </source>
</evidence>
<keyword evidence="3" id="KW-1185">Reference proteome</keyword>
<organism evidence="2 3">
    <name type="scientific">Nonomuraea indica</name>
    <dbReference type="NCBI Taxonomy" id="1581193"/>
    <lineage>
        <taxon>Bacteria</taxon>
        <taxon>Bacillati</taxon>
        <taxon>Actinomycetota</taxon>
        <taxon>Actinomycetes</taxon>
        <taxon>Streptosporangiales</taxon>
        <taxon>Streptosporangiaceae</taxon>
        <taxon>Nonomuraea</taxon>
    </lineage>
</organism>
<feature type="region of interest" description="Disordered" evidence="1">
    <location>
        <begin position="21"/>
        <end position="70"/>
    </location>
</feature>
<dbReference type="EMBL" id="JBITMB010000001">
    <property type="protein sequence ID" value="MFI7438353.1"/>
    <property type="molecule type" value="Genomic_DNA"/>
</dbReference>
<feature type="compositionally biased region" description="Basic and acidic residues" evidence="1">
    <location>
        <begin position="36"/>
        <end position="54"/>
    </location>
</feature>
<sequence length="70" mass="7770">MEGRAGLLEEVPEDGRVSVRTADGRRFRGHQALGPGERRVGPDGHRFHDGRDFWWHTGTTTGSRRGTASI</sequence>
<evidence type="ECO:0000313" key="3">
    <source>
        <dbReference type="Proteomes" id="UP001612928"/>
    </source>
</evidence>
<comment type="caution">
    <text evidence="2">The sequence shown here is derived from an EMBL/GenBank/DDBJ whole genome shotgun (WGS) entry which is preliminary data.</text>
</comment>
<evidence type="ECO:0000313" key="2">
    <source>
        <dbReference type="EMBL" id="MFI7438353.1"/>
    </source>
</evidence>
<accession>A0ABW7ZUY5</accession>
<reference evidence="2 3" key="1">
    <citation type="submission" date="2024-10" db="EMBL/GenBank/DDBJ databases">
        <title>The Natural Products Discovery Center: Release of the First 8490 Sequenced Strains for Exploring Actinobacteria Biosynthetic Diversity.</title>
        <authorList>
            <person name="Kalkreuter E."/>
            <person name="Kautsar S.A."/>
            <person name="Yang D."/>
            <person name="Bader C.D."/>
            <person name="Teijaro C.N."/>
            <person name="Fluegel L."/>
            <person name="Davis C.M."/>
            <person name="Simpson J.R."/>
            <person name="Lauterbach L."/>
            <person name="Steele A.D."/>
            <person name="Gui C."/>
            <person name="Meng S."/>
            <person name="Li G."/>
            <person name="Viehrig K."/>
            <person name="Ye F."/>
            <person name="Su P."/>
            <person name="Kiefer A.F."/>
            <person name="Nichols A."/>
            <person name="Cepeda A.J."/>
            <person name="Yan W."/>
            <person name="Fan B."/>
            <person name="Jiang Y."/>
            <person name="Adhikari A."/>
            <person name="Zheng C.-J."/>
            <person name="Schuster L."/>
            <person name="Cowan T.M."/>
            <person name="Smanski M.J."/>
            <person name="Chevrette M.G."/>
            <person name="De Carvalho L.P.S."/>
            <person name="Shen B."/>
        </authorList>
    </citation>
    <scope>NUCLEOTIDE SEQUENCE [LARGE SCALE GENOMIC DNA]</scope>
    <source>
        <strain evidence="2 3">NPDC049503</strain>
    </source>
</reference>
<name>A0ABW7ZUY5_9ACTN</name>
<dbReference type="RefSeq" id="WP_397017890.1">
    <property type="nucleotide sequence ID" value="NZ_JBITMB010000001.1"/>
</dbReference>
<feature type="compositionally biased region" description="Low complexity" evidence="1">
    <location>
        <begin position="57"/>
        <end position="70"/>
    </location>
</feature>
<gene>
    <name evidence="2" type="ORF">ACIBP5_00120</name>
</gene>
<protein>
    <submittedName>
        <fullName evidence="2">Uncharacterized protein</fullName>
    </submittedName>
</protein>
<dbReference type="Proteomes" id="UP001612928">
    <property type="component" value="Unassembled WGS sequence"/>
</dbReference>